<evidence type="ECO:0000256" key="11">
    <source>
        <dbReference type="ARBA" id="ARBA00025154"/>
    </source>
</evidence>
<proteinExistence type="inferred from homology"/>
<keyword evidence="9" id="KW-0521">NADP</keyword>
<dbReference type="CDD" id="cd00209">
    <property type="entry name" value="DHFR"/>
    <property type="match status" value="1"/>
</dbReference>
<evidence type="ECO:0000256" key="3">
    <source>
        <dbReference type="ARBA" id="ARBA00012856"/>
    </source>
</evidence>
<dbReference type="InterPro" id="IPR012259">
    <property type="entry name" value="DHFR"/>
</dbReference>
<dbReference type="PROSITE" id="PS00075">
    <property type="entry name" value="DHFR_1"/>
    <property type="match status" value="1"/>
</dbReference>
<dbReference type="GO" id="GO:0046655">
    <property type="term" value="P:folic acid metabolic process"/>
    <property type="evidence" value="ECO:0000318"/>
    <property type="project" value="GO_Central"/>
</dbReference>
<dbReference type="SUPFAM" id="SSF53597">
    <property type="entry name" value="Dihydrofolate reductase-like"/>
    <property type="match status" value="1"/>
</dbReference>
<keyword evidence="8" id="KW-0545">Nucleotide biosynthesis</keyword>
<keyword evidence="5" id="KW-0554">One-carbon metabolism</keyword>
<keyword evidence="15" id="KW-1185">Reference proteome</keyword>
<dbReference type="GO" id="GO:0046654">
    <property type="term" value="P:tetrahydrofolate biosynthetic process"/>
    <property type="evidence" value="ECO:0000318"/>
    <property type="project" value="GO_Central"/>
</dbReference>
<dbReference type="PRINTS" id="PR00070">
    <property type="entry name" value="DHFR"/>
</dbReference>
<dbReference type="AlphaFoldDB" id="B8BYC4"/>
<dbReference type="GO" id="GO:0050661">
    <property type="term" value="F:NADP binding"/>
    <property type="evidence" value="ECO:0000318"/>
    <property type="project" value="GO_Central"/>
</dbReference>
<evidence type="ECO:0000256" key="9">
    <source>
        <dbReference type="ARBA" id="ARBA00022857"/>
    </source>
</evidence>
<dbReference type="GO" id="GO:0046452">
    <property type="term" value="P:dihydrofolate metabolic process"/>
    <property type="evidence" value="ECO:0000318"/>
    <property type="project" value="GO_Central"/>
</dbReference>
<comment type="function">
    <text evidence="11">Bifunctional enzyme. Involved in de novo dTMP biosynthesis. Key enzyme in folate metabolism. Catalyzes an essential reaction for de novo glycine and purine synthesis, DNA precursor synthesis, and for the conversion of dUMP to dTMP.</text>
</comment>
<dbReference type="PANTHER" id="PTHR48069">
    <property type="entry name" value="DIHYDROFOLATE REDUCTASE"/>
    <property type="match status" value="1"/>
</dbReference>
<evidence type="ECO:0000256" key="2">
    <source>
        <dbReference type="ARBA" id="ARBA00011947"/>
    </source>
</evidence>
<dbReference type="GO" id="GO:0006730">
    <property type="term" value="P:one-carbon metabolic process"/>
    <property type="evidence" value="ECO:0007669"/>
    <property type="project" value="UniProtKB-KW"/>
</dbReference>
<dbReference type="GeneID" id="7451283"/>
<dbReference type="STRING" id="35128.B8BYC4"/>
<evidence type="ECO:0000313" key="14">
    <source>
        <dbReference type="EMBL" id="EED94350.1"/>
    </source>
</evidence>
<dbReference type="InParanoid" id="B8BYC4"/>
<reference evidence="14 15" key="2">
    <citation type="journal article" date="2008" name="Nature">
        <title>The Phaeodactylum genome reveals the evolutionary history of diatom genomes.</title>
        <authorList>
            <person name="Bowler C."/>
            <person name="Allen A.E."/>
            <person name="Badger J.H."/>
            <person name="Grimwood J."/>
            <person name="Jabbari K."/>
            <person name="Kuo A."/>
            <person name="Maheswari U."/>
            <person name="Martens C."/>
            <person name="Maumus F."/>
            <person name="Otillar R.P."/>
            <person name="Rayko E."/>
            <person name="Salamov A."/>
            <person name="Vandepoele K."/>
            <person name="Beszteri B."/>
            <person name="Gruber A."/>
            <person name="Heijde M."/>
            <person name="Katinka M."/>
            <person name="Mock T."/>
            <person name="Valentin K."/>
            <person name="Verret F."/>
            <person name="Berges J.A."/>
            <person name="Brownlee C."/>
            <person name="Cadoret J.P."/>
            <person name="Chiovitti A."/>
            <person name="Choi C.J."/>
            <person name="Coesel S."/>
            <person name="De Martino A."/>
            <person name="Detter J.C."/>
            <person name="Durkin C."/>
            <person name="Falciatore A."/>
            <person name="Fournet J."/>
            <person name="Haruta M."/>
            <person name="Huysman M.J."/>
            <person name="Jenkins B.D."/>
            <person name="Jiroutova K."/>
            <person name="Jorgensen R.E."/>
            <person name="Joubert Y."/>
            <person name="Kaplan A."/>
            <person name="Kroger N."/>
            <person name="Kroth P.G."/>
            <person name="La Roche J."/>
            <person name="Lindquist E."/>
            <person name="Lommer M."/>
            <person name="Martin-Jezequel V."/>
            <person name="Lopez P.J."/>
            <person name="Lucas S."/>
            <person name="Mangogna M."/>
            <person name="McGinnis K."/>
            <person name="Medlin L.K."/>
            <person name="Montsant A."/>
            <person name="Oudot-Le Secq M.P."/>
            <person name="Napoli C."/>
            <person name="Obornik M."/>
            <person name="Parker M.S."/>
            <person name="Petit J.L."/>
            <person name="Porcel B.M."/>
            <person name="Poulsen N."/>
            <person name="Robison M."/>
            <person name="Rychlewski L."/>
            <person name="Rynearson T.A."/>
            <person name="Schmutz J."/>
            <person name="Shapiro H."/>
            <person name="Siaut M."/>
            <person name="Stanley M."/>
            <person name="Sussman M.R."/>
            <person name="Taylor A.R."/>
            <person name="Vardi A."/>
            <person name="von Dassow P."/>
            <person name="Vyverman W."/>
            <person name="Willis A."/>
            <person name="Wyrwicz L.S."/>
            <person name="Rokhsar D.S."/>
            <person name="Weissenbach J."/>
            <person name="Armbrust E.V."/>
            <person name="Green B.R."/>
            <person name="Van de Peer Y."/>
            <person name="Grigoriev I.V."/>
        </authorList>
    </citation>
    <scope>NUCLEOTIDE SEQUENCE [LARGE SCALE GENOMIC DNA]</scope>
    <source>
        <strain evidence="14 15">CCMP1335</strain>
    </source>
</reference>
<dbReference type="PaxDb" id="35128-Thaps261857"/>
<dbReference type="RefSeq" id="XP_002288914.1">
    <property type="nucleotide sequence ID" value="XM_002288878.1"/>
</dbReference>
<feature type="domain" description="DHFR" evidence="13">
    <location>
        <begin position="18"/>
        <end position="214"/>
    </location>
</feature>
<evidence type="ECO:0000256" key="10">
    <source>
        <dbReference type="ARBA" id="ARBA00023002"/>
    </source>
</evidence>
<gene>
    <name evidence="14" type="ORF">THAPSDRAFT_261857</name>
</gene>
<evidence type="ECO:0000256" key="7">
    <source>
        <dbReference type="ARBA" id="ARBA00022679"/>
    </source>
</evidence>
<dbReference type="InterPro" id="IPR017925">
    <property type="entry name" value="DHFR_CS"/>
</dbReference>
<evidence type="ECO:0000256" key="4">
    <source>
        <dbReference type="ARBA" id="ARBA00019798"/>
    </source>
</evidence>
<name>B8BYC4_THAPS</name>
<dbReference type="GO" id="GO:0005739">
    <property type="term" value="C:mitochondrion"/>
    <property type="evidence" value="ECO:0000318"/>
    <property type="project" value="GO_Central"/>
</dbReference>
<dbReference type="EMBL" id="CM000640">
    <property type="protein sequence ID" value="EED94350.1"/>
    <property type="molecule type" value="Genomic_DNA"/>
</dbReference>
<dbReference type="Proteomes" id="UP000001449">
    <property type="component" value="Chromosome 3"/>
</dbReference>
<dbReference type="GO" id="GO:0009165">
    <property type="term" value="P:nucleotide biosynthetic process"/>
    <property type="evidence" value="ECO:0007669"/>
    <property type="project" value="UniProtKB-KW"/>
</dbReference>
<dbReference type="EC" id="2.1.1.45" evidence="2"/>
<dbReference type="PANTHER" id="PTHR48069:SF3">
    <property type="entry name" value="DIHYDROFOLATE REDUCTASE"/>
    <property type="match status" value="1"/>
</dbReference>
<dbReference type="InterPro" id="IPR001796">
    <property type="entry name" value="DHFR_dom"/>
</dbReference>
<evidence type="ECO:0000256" key="8">
    <source>
        <dbReference type="ARBA" id="ARBA00022727"/>
    </source>
</evidence>
<dbReference type="GO" id="GO:0032259">
    <property type="term" value="P:methylation"/>
    <property type="evidence" value="ECO:0007669"/>
    <property type="project" value="UniProtKB-KW"/>
</dbReference>
<dbReference type="KEGG" id="tps:THAPSDRAFT_261857"/>
<comment type="pathway">
    <text evidence="1">Cofactor biosynthesis; tetrahydrofolate biosynthesis; 5,6,7,8-tetrahydrofolate from 7,8-dihydrofolate: step 1/1.</text>
</comment>
<dbReference type="GO" id="GO:0004146">
    <property type="term" value="F:dihydrofolate reductase activity"/>
    <property type="evidence" value="ECO:0000318"/>
    <property type="project" value="GO_Central"/>
</dbReference>
<evidence type="ECO:0000259" key="13">
    <source>
        <dbReference type="PROSITE" id="PS51330"/>
    </source>
</evidence>
<accession>B8BYC4</accession>
<keyword evidence="6" id="KW-0489">Methyltransferase</keyword>
<sequence>MQSQQFTSNALAKQYTQSFGIVAALTKNGVIGINGSLPWESLTQDRDHFINLTRGKVLILGRKTFVDEDPSGGHVDHARACIVVSSTMYYSRSHGSTLVKVARSLDEALVMANKLNTSSGITKTRNSSIDCWVAGGERLYKDALQHPCAAEVHLTQVDITISTDMLATKDEVAYFPVDYLNNYGFQEVSKREDGICVFCVYKRQTQRVREIECW</sequence>
<keyword evidence="10" id="KW-0560">Oxidoreductase</keyword>
<dbReference type="PROSITE" id="PS51330">
    <property type="entry name" value="DHFR_2"/>
    <property type="match status" value="1"/>
</dbReference>
<evidence type="ECO:0000256" key="6">
    <source>
        <dbReference type="ARBA" id="ARBA00022603"/>
    </source>
</evidence>
<dbReference type="Gene3D" id="3.40.430.10">
    <property type="entry name" value="Dihydrofolate Reductase, subunit A"/>
    <property type="match status" value="1"/>
</dbReference>
<dbReference type="HOGENOM" id="CLU_043966_5_1_1"/>
<dbReference type="EC" id="1.5.1.3" evidence="3"/>
<evidence type="ECO:0000313" key="15">
    <source>
        <dbReference type="Proteomes" id="UP000001449"/>
    </source>
</evidence>
<dbReference type="OMA" id="NISCWIA"/>
<dbReference type="UniPathway" id="UPA00077">
    <property type="reaction ID" value="UER00158"/>
</dbReference>
<dbReference type="Pfam" id="PF00186">
    <property type="entry name" value="DHFR_1"/>
    <property type="match status" value="1"/>
</dbReference>
<evidence type="ECO:0000256" key="12">
    <source>
        <dbReference type="RuleBase" id="RU004474"/>
    </source>
</evidence>
<protein>
    <recommendedName>
        <fullName evidence="4">Bifunctional dihydrofolate reductase-thymidylate synthase</fullName>
        <ecNumber evidence="3">1.5.1.3</ecNumber>
        <ecNumber evidence="2">2.1.1.45</ecNumber>
    </recommendedName>
</protein>
<organism evidence="14 15">
    <name type="scientific">Thalassiosira pseudonana</name>
    <name type="common">Marine diatom</name>
    <name type="synonym">Cyclotella nana</name>
    <dbReference type="NCBI Taxonomy" id="35128"/>
    <lineage>
        <taxon>Eukaryota</taxon>
        <taxon>Sar</taxon>
        <taxon>Stramenopiles</taxon>
        <taxon>Ochrophyta</taxon>
        <taxon>Bacillariophyta</taxon>
        <taxon>Coscinodiscophyceae</taxon>
        <taxon>Thalassiosirophycidae</taxon>
        <taxon>Thalassiosirales</taxon>
        <taxon>Thalassiosiraceae</taxon>
        <taxon>Thalassiosira</taxon>
    </lineage>
</organism>
<comment type="similarity">
    <text evidence="12">Belongs to the dihydrofolate reductase family.</text>
</comment>
<keyword evidence="7" id="KW-0808">Transferase</keyword>
<dbReference type="GO" id="GO:0004799">
    <property type="term" value="F:thymidylate synthase activity"/>
    <property type="evidence" value="ECO:0007669"/>
    <property type="project" value="UniProtKB-EC"/>
</dbReference>
<dbReference type="InterPro" id="IPR024072">
    <property type="entry name" value="DHFR-like_dom_sf"/>
</dbReference>
<evidence type="ECO:0000256" key="5">
    <source>
        <dbReference type="ARBA" id="ARBA00022563"/>
    </source>
</evidence>
<reference evidence="14 15" key="1">
    <citation type="journal article" date="2004" name="Science">
        <title>The genome of the diatom Thalassiosira pseudonana: ecology, evolution, and metabolism.</title>
        <authorList>
            <person name="Armbrust E.V."/>
            <person name="Berges J.A."/>
            <person name="Bowler C."/>
            <person name="Green B.R."/>
            <person name="Martinez D."/>
            <person name="Putnam N.H."/>
            <person name="Zhou S."/>
            <person name="Allen A.E."/>
            <person name="Apt K.E."/>
            <person name="Bechner M."/>
            <person name="Brzezinski M.A."/>
            <person name="Chaal B.K."/>
            <person name="Chiovitti A."/>
            <person name="Davis A.K."/>
            <person name="Demarest M.S."/>
            <person name="Detter J.C."/>
            <person name="Glavina T."/>
            <person name="Goodstein D."/>
            <person name="Hadi M.Z."/>
            <person name="Hellsten U."/>
            <person name="Hildebrand M."/>
            <person name="Jenkins B.D."/>
            <person name="Jurka J."/>
            <person name="Kapitonov V.V."/>
            <person name="Kroger N."/>
            <person name="Lau W.W."/>
            <person name="Lane T.W."/>
            <person name="Larimer F.W."/>
            <person name="Lippmeier J.C."/>
            <person name="Lucas S."/>
            <person name="Medina M."/>
            <person name="Montsant A."/>
            <person name="Obornik M."/>
            <person name="Parker M.S."/>
            <person name="Palenik B."/>
            <person name="Pazour G.J."/>
            <person name="Richardson P.M."/>
            <person name="Rynearson T.A."/>
            <person name="Saito M.A."/>
            <person name="Schwartz D.C."/>
            <person name="Thamatrakoln K."/>
            <person name="Valentin K."/>
            <person name="Vardi A."/>
            <person name="Wilkerson F.P."/>
            <person name="Rokhsar D.S."/>
        </authorList>
    </citation>
    <scope>NUCLEOTIDE SEQUENCE [LARGE SCALE GENOMIC DNA]</scope>
    <source>
        <strain evidence="14 15">CCMP1335</strain>
    </source>
</reference>
<evidence type="ECO:0000256" key="1">
    <source>
        <dbReference type="ARBA" id="ARBA00004903"/>
    </source>
</evidence>